<dbReference type="EMBL" id="SNRW01001390">
    <property type="protein sequence ID" value="KAA6396579.1"/>
    <property type="molecule type" value="Genomic_DNA"/>
</dbReference>
<name>A0A5J4WNQ7_9EUKA</name>
<sequence length="216" mass="26070">MIQRMTQKHCNQQKQRDINLEIDSEDIEIGPCNLTTRDQDMILLKEELNQEYDQDQEGIQDRETIKVQEKLEWMLIGIKMDLKPETNQEAEAKEHIEEGNMERYREAQKYNPYRKQIFSQTKNPINWNRTNQNDNWNRGEGWDDNLNDDWTKRIQMRKDLMENHNDRDSTWTEYEVPQHHVAMPQLKQPAQQTQRVQQIQVQLKQQAPAQVPKKKE</sequence>
<dbReference type="EMBL" id="SNRW01001390">
    <property type="protein sequence ID" value="KAA6396584.1"/>
    <property type="molecule type" value="Genomic_DNA"/>
</dbReference>
<evidence type="ECO:0000313" key="3">
    <source>
        <dbReference type="Proteomes" id="UP000324800"/>
    </source>
</evidence>
<accession>A0A5J4WNQ7</accession>
<protein>
    <submittedName>
        <fullName evidence="2">Uncharacterized protein</fullName>
    </submittedName>
</protein>
<organism evidence="2 3">
    <name type="scientific">Streblomastix strix</name>
    <dbReference type="NCBI Taxonomy" id="222440"/>
    <lineage>
        <taxon>Eukaryota</taxon>
        <taxon>Metamonada</taxon>
        <taxon>Preaxostyla</taxon>
        <taxon>Oxymonadida</taxon>
        <taxon>Streblomastigidae</taxon>
        <taxon>Streblomastix</taxon>
    </lineage>
</organism>
<evidence type="ECO:0000313" key="2">
    <source>
        <dbReference type="EMBL" id="KAA6396584.1"/>
    </source>
</evidence>
<evidence type="ECO:0000313" key="1">
    <source>
        <dbReference type="EMBL" id="KAA6396579.1"/>
    </source>
</evidence>
<dbReference type="Proteomes" id="UP000324800">
    <property type="component" value="Unassembled WGS sequence"/>
</dbReference>
<gene>
    <name evidence="1" type="ORF">EZS28_007889</name>
    <name evidence="2" type="ORF">EZS28_007894</name>
</gene>
<dbReference type="AlphaFoldDB" id="A0A5J4WNQ7"/>
<comment type="caution">
    <text evidence="2">The sequence shown here is derived from an EMBL/GenBank/DDBJ whole genome shotgun (WGS) entry which is preliminary data.</text>
</comment>
<reference evidence="2 3" key="1">
    <citation type="submission" date="2019-03" db="EMBL/GenBank/DDBJ databases">
        <title>Single cell metagenomics reveals metabolic interactions within the superorganism composed of flagellate Streblomastix strix and complex community of Bacteroidetes bacteria on its surface.</title>
        <authorList>
            <person name="Treitli S.C."/>
            <person name="Kolisko M."/>
            <person name="Husnik F."/>
            <person name="Keeling P."/>
            <person name="Hampl V."/>
        </authorList>
    </citation>
    <scope>NUCLEOTIDE SEQUENCE [LARGE SCALE GENOMIC DNA]</scope>
    <source>
        <strain evidence="2">ST1C</strain>
    </source>
</reference>
<proteinExistence type="predicted"/>